<evidence type="ECO:0000256" key="3">
    <source>
        <dbReference type="ARBA" id="ARBA00009667"/>
    </source>
</evidence>
<dbReference type="GO" id="GO:0000107">
    <property type="term" value="F:imidazoleglycerol-phosphate synthase activity"/>
    <property type="evidence" value="ECO:0007669"/>
    <property type="project" value="UniProtKB-UniRule"/>
</dbReference>
<dbReference type="Pfam" id="PF00977">
    <property type="entry name" value="His_biosynth"/>
    <property type="match status" value="1"/>
</dbReference>
<evidence type="ECO:0000256" key="10">
    <source>
        <dbReference type="ARBA" id="ARBA00047838"/>
    </source>
</evidence>
<evidence type="ECO:0000256" key="11">
    <source>
        <dbReference type="HAMAP-Rule" id="MF_01013"/>
    </source>
</evidence>
<feature type="active site" evidence="11">
    <location>
        <position position="131"/>
    </location>
</feature>
<protein>
    <recommendedName>
        <fullName evidence="11">Imidazole glycerol phosphate synthase subunit HisF</fullName>
        <ecNumber evidence="11">4.3.2.10</ecNumber>
    </recommendedName>
    <alternativeName>
        <fullName evidence="11">IGP synthase cyclase subunit</fullName>
    </alternativeName>
    <alternativeName>
        <fullName evidence="11">IGP synthase subunit HisF</fullName>
    </alternativeName>
    <alternativeName>
        <fullName evidence="11">ImGP synthase subunit HisF</fullName>
        <shortName evidence="11">IGPS subunit HisF</shortName>
    </alternativeName>
</protein>
<dbReference type="PANTHER" id="PTHR21235:SF2">
    <property type="entry name" value="IMIDAZOLE GLYCEROL PHOSPHATE SYNTHASE HISHF"/>
    <property type="match status" value="1"/>
</dbReference>
<comment type="function">
    <text evidence="9 11">IGPS catalyzes the conversion of PRFAR and glutamine to IGP, AICAR and glutamate. The HisF subunit catalyzes the cyclization activity that produces IGP and AICAR from PRFAR using the ammonia provided by the HisH subunit.</text>
</comment>
<keyword evidence="7 11" id="KW-0368">Histidine biosynthesis</keyword>
<feature type="active site" evidence="11">
    <location>
        <position position="12"/>
    </location>
</feature>
<dbReference type="SUPFAM" id="SSF51366">
    <property type="entry name" value="Ribulose-phoshate binding barrel"/>
    <property type="match status" value="1"/>
</dbReference>
<dbReference type="GO" id="GO:0000105">
    <property type="term" value="P:L-histidine biosynthetic process"/>
    <property type="evidence" value="ECO:0007669"/>
    <property type="project" value="UniProtKB-UniRule"/>
</dbReference>
<dbReference type="RefSeq" id="WP_153495370.1">
    <property type="nucleotide sequence ID" value="NZ_CAXYUY010000001.1"/>
</dbReference>
<dbReference type="GO" id="GO:0016829">
    <property type="term" value="F:lyase activity"/>
    <property type="evidence" value="ECO:0007669"/>
    <property type="project" value="UniProtKB-KW"/>
</dbReference>
<dbReference type="NCBIfam" id="TIGR00735">
    <property type="entry name" value="hisF"/>
    <property type="match status" value="1"/>
</dbReference>
<dbReference type="Gene3D" id="3.20.20.70">
    <property type="entry name" value="Aldolase class I"/>
    <property type="match status" value="1"/>
</dbReference>
<evidence type="ECO:0000313" key="13">
    <source>
        <dbReference type="EMBL" id="MQW38863.1"/>
    </source>
</evidence>
<dbReference type="AlphaFoldDB" id="A0A7X1Z6Z9"/>
<comment type="catalytic activity">
    <reaction evidence="10 11">
        <text>5-[(5-phospho-1-deoxy-D-ribulos-1-ylimino)methylamino]-1-(5-phospho-beta-D-ribosyl)imidazole-4-carboxamide + L-glutamine = D-erythro-1-(imidazol-4-yl)glycerol 3-phosphate + 5-amino-1-(5-phospho-beta-D-ribosyl)imidazole-4-carboxamide + L-glutamate + H(+)</text>
        <dbReference type="Rhea" id="RHEA:24793"/>
        <dbReference type="ChEBI" id="CHEBI:15378"/>
        <dbReference type="ChEBI" id="CHEBI:29985"/>
        <dbReference type="ChEBI" id="CHEBI:58278"/>
        <dbReference type="ChEBI" id="CHEBI:58359"/>
        <dbReference type="ChEBI" id="CHEBI:58475"/>
        <dbReference type="ChEBI" id="CHEBI:58525"/>
        <dbReference type="EC" id="4.3.2.10"/>
    </reaction>
</comment>
<evidence type="ECO:0000256" key="8">
    <source>
        <dbReference type="ARBA" id="ARBA00023239"/>
    </source>
</evidence>
<comment type="similarity">
    <text evidence="3 11 12">Belongs to the HisA/HisF family.</text>
</comment>
<reference evidence="13 14" key="1">
    <citation type="submission" date="2019-10" db="EMBL/GenBank/DDBJ databases">
        <authorList>
            <person name="Dong K."/>
        </authorList>
    </citation>
    <scope>NUCLEOTIDE SEQUENCE [LARGE SCALE GENOMIC DNA]</scope>
    <source>
        <strain evidence="13 14">DSM 28960</strain>
    </source>
</reference>
<keyword evidence="5 11" id="KW-0963">Cytoplasm</keyword>
<dbReference type="PANTHER" id="PTHR21235">
    <property type="entry name" value="IMIDAZOLE GLYCEROL PHOSPHATE SYNTHASE SUBUNIT HISF/H IGP SYNTHASE SUBUNIT HISF/H"/>
    <property type="match status" value="1"/>
</dbReference>
<evidence type="ECO:0000256" key="2">
    <source>
        <dbReference type="ARBA" id="ARBA00005091"/>
    </source>
</evidence>
<evidence type="ECO:0000313" key="14">
    <source>
        <dbReference type="Proteomes" id="UP000439550"/>
    </source>
</evidence>
<keyword evidence="8 11" id="KW-0456">Lyase</keyword>
<dbReference type="InterPro" id="IPR006062">
    <property type="entry name" value="His_biosynth"/>
</dbReference>
<dbReference type="EC" id="4.3.2.10" evidence="11"/>
<dbReference type="UniPathway" id="UPA00031">
    <property type="reaction ID" value="UER00010"/>
</dbReference>
<gene>
    <name evidence="11 13" type="primary">hisF</name>
    <name evidence="13" type="ORF">GHI93_02720</name>
</gene>
<comment type="subunit">
    <text evidence="4 11">Heterodimer of HisH and HisF.</text>
</comment>
<evidence type="ECO:0000256" key="12">
    <source>
        <dbReference type="RuleBase" id="RU003657"/>
    </source>
</evidence>
<evidence type="ECO:0000256" key="7">
    <source>
        <dbReference type="ARBA" id="ARBA00023102"/>
    </source>
</evidence>
<evidence type="ECO:0000256" key="4">
    <source>
        <dbReference type="ARBA" id="ARBA00011152"/>
    </source>
</evidence>
<evidence type="ECO:0000256" key="5">
    <source>
        <dbReference type="ARBA" id="ARBA00022490"/>
    </source>
</evidence>
<dbReference type="Proteomes" id="UP000439550">
    <property type="component" value="Unassembled WGS sequence"/>
</dbReference>
<comment type="pathway">
    <text evidence="2 11">Amino-acid biosynthesis; L-histidine biosynthesis; L-histidine from 5-phospho-alpha-D-ribose 1-diphosphate: step 5/9.</text>
</comment>
<dbReference type="InterPro" id="IPR004651">
    <property type="entry name" value="HisF"/>
</dbReference>
<name>A0A7X1Z6Z9_9LACT</name>
<dbReference type="InterPro" id="IPR013785">
    <property type="entry name" value="Aldolase_TIM"/>
</dbReference>
<dbReference type="FunFam" id="3.20.20.70:FF:000006">
    <property type="entry name" value="Imidazole glycerol phosphate synthase subunit HisF"/>
    <property type="match status" value="1"/>
</dbReference>
<dbReference type="InterPro" id="IPR011060">
    <property type="entry name" value="RibuloseP-bd_barrel"/>
</dbReference>
<accession>A0A7X1Z6Z9</accession>
<evidence type="ECO:0000256" key="9">
    <source>
        <dbReference type="ARBA" id="ARBA00025475"/>
    </source>
</evidence>
<evidence type="ECO:0000256" key="1">
    <source>
        <dbReference type="ARBA" id="ARBA00004496"/>
    </source>
</evidence>
<comment type="caution">
    <text evidence="13">The sequence shown here is derived from an EMBL/GenBank/DDBJ whole genome shotgun (WGS) entry which is preliminary data.</text>
</comment>
<keyword evidence="6 11" id="KW-0028">Amino-acid biosynthesis</keyword>
<proteinExistence type="inferred from homology"/>
<organism evidence="13 14">
    <name type="scientific">Lactococcus hircilactis</name>
    <dbReference type="NCBI Taxonomy" id="1494462"/>
    <lineage>
        <taxon>Bacteria</taxon>
        <taxon>Bacillati</taxon>
        <taxon>Bacillota</taxon>
        <taxon>Bacilli</taxon>
        <taxon>Lactobacillales</taxon>
        <taxon>Streptococcaceae</taxon>
        <taxon>Lactococcus</taxon>
    </lineage>
</organism>
<dbReference type="EMBL" id="WITJ01000003">
    <property type="protein sequence ID" value="MQW38863.1"/>
    <property type="molecule type" value="Genomic_DNA"/>
</dbReference>
<dbReference type="HAMAP" id="MF_01013">
    <property type="entry name" value="HisF"/>
    <property type="match status" value="1"/>
</dbReference>
<comment type="subcellular location">
    <subcellularLocation>
        <location evidence="1 11">Cytoplasm</location>
    </subcellularLocation>
</comment>
<keyword evidence="14" id="KW-1185">Reference proteome</keyword>
<evidence type="ECO:0000256" key="6">
    <source>
        <dbReference type="ARBA" id="ARBA00022605"/>
    </source>
</evidence>
<dbReference type="OrthoDB" id="9781903at2"/>
<dbReference type="InterPro" id="IPR050064">
    <property type="entry name" value="IGPS_HisA/HisF"/>
</dbReference>
<dbReference type="GO" id="GO:0005737">
    <property type="term" value="C:cytoplasm"/>
    <property type="evidence" value="ECO:0007669"/>
    <property type="project" value="UniProtKB-SubCell"/>
</dbReference>
<sequence length="256" mass="27390">MTLTKRIIPCLDIKDGQVVKGINFVGLQAVGDPVELAKRYEDQSADEVVFLDITATYENRATIYELISRAARELSIPLTVGGGIRTLEDFRHILQSGADKVAINSSAIANPQLIADASAEFGVQCVVVAIDAKQQPDGHWTIYVKGGREDTGIDLIDWVKKAESLGAGEILLTSMDKDGTKSGYDIAQLNAVCDAVNIPVVASGGCGSIQDIVDVFQQTNVDAALVASLFHYGEATVDEVKNAMQENGIPARRLGK</sequence>
<dbReference type="CDD" id="cd04731">
    <property type="entry name" value="HisF"/>
    <property type="match status" value="1"/>
</dbReference>